<keyword evidence="2" id="KW-0472">Membrane</keyword>
<feature type="transmembrane region" description="Helical" evidence="2">
    <location>
        <begin position="276"/>
        <end position="295"/>
    </location>
</feature>
<dbReference type="PANTHER" id="PTHR10153">
    <property type="entry name" value="SMALL CONDUCTANCE CALCIUM-ACTIVATED POTASSIUM CHANNEL"/>
    <property type="match status" value="1"/>
</dbReference>
<reference evidence="3" key="1">
    <citation type="submission" date="2023-04" db="EMBL/GenBank/DDBJ databases">
        <title>Phytophthora fragariaefolia NBRC 109709.</title>
        <authorList>
            <person name="Ichikawa N."/>
            <person name="Sato H."/>
            <person name="Tonouchi N."/>
        </authorList>
    </citation>
    <scope>NUCLEOTIDE SEQUENCE</scope>
    <source>
        <strain evidence="3">NBRC 109709</strain>
    </source>
</reference>
<keyword evidence="2" id="KW-1133">Transmembrane helix</keyword>
<feature type="transmembrane region" description="Helical" evidence="2">
    <location>
        <begin position="71"/>
        <end position="88"/>
    </location>
</feature>
<evidence type="ECO:0000256" key="1">
    <source>
        <dbReference type="SAM" id="MobiDB-lite"/>
    </source>
</evidence>
<evidence type="ECO:0000256" key="2">
    <source>
        <dbReference type="SAM" id="Phobius"/>
    </source>
</evidence>
<feature type="transmembrane region" description="Helical" evidence="2">
    <location>
        <begin position="214"/>
        <end position="233"/>
    </location>
</feature>
<dbReference type="OrthoDB" id="73653at2759"/>
<dbReference type="Pfam" id="PF03530">
    <property type="entry name" value="SK_channel"/>
    <property type="match status" value="1"/>
</dbReference>
<dbReference type="Proteomes" id="UP001165121">
    <property type="component" value="Unassembled WGS sequence"/>
</dbReference>
<evidence type="ECO:0000313" key="3">
    <source>
        <dbReference type="EMBL" id="GMF62849.1"/>
    </source>
</evidence>
<comment type="caution">
    <text evidence="3">The sequence shown here is derived from an EMBL/GenBank/DDBJ whole genome shotgun (WGS) entry which is preliminary data.</text>
</comment>
<dbReference type="EMBL" id="BSXT01006701">
    <property type="protein sequence ID" value="GMF62849.1"/>
    <property type="molecule type" value="Genomic_DNA"/>
</dbReference>
<protein>
    <submittedName>
        <fullName evidence="3">Unnamed protein product</fullName>
    </submittedName>
</protein>
<dbReference type="GO" id="GO:0016020">
    <property type="term" value="C:membrane"/>
    <property type="evidence" value="ECO:0007669"/>
    <property type="project" value="InterPro"/>
</dbReference>
<keyword evidence="4" id="KW-1185">Reference proteome</keyword>
<name>A0A9W7D796_9STRA</name>
<feature type="transmembrane region" description="Helical" evidence="2">
    <location>
        <begin position="108"/>
        <end position="130"/>
    </location>
</feature>
<dbReference type="InterPro" id="IPR015449">
    <property type="entry name" value="K_chnl_Ca-activ_SK"/>
</dbReference>
<proteinExistence type="predicted"/>
<sequence length="320" mass="35902">MKLEAQALGTERSDPAGPSPGSSPVHFLLNLQKVLPLCSAYQYQTNKIIPAKTLLLSFSYFFQQFRHRRRYELSSCIVGLLGIVLMLVECDIVERRQKLSASSDLVVLVLKSCVLASTVLLDVLLVLRYRCDGQVNQLQSSVPSRIVKFSLWRRPLLLVLELIVCSFHVPPGIGGDVEIVQLYGAPSAEDDSVCESLQRGIKSVRRDNGCYLMYRYPIEVLGVFMVARLYLLARFVRSSSALHSPWISLVGSLNGVDAMSPYFHFKSIFKLHPLNILLPLTLLNTLLTASVVRVLERPVQAAFDSYWKAIWFTIVTLVSL</sequence>
<accession>A0A9W7D796</accession>
<feature type="region of interest" description="Disordered" evidence="1">
    <location>
        <begin position="1"/>
        <end position="21"/>
    </location>
</feature>
<organism evidence="3 4">
    <name type="scientific">Phytophthora fragariaefolia</name>
    <dbReference type="NCBI Taxonomy" id="1490495"/>
    <lineage>
        <taxon>Eukaryota</taxon>
        <taxon>Sar</taxon>
        <taxon>Stramenopiles</taxon>
        <taxon>Oomycota</taxon>
        <taxon>Peronosporomycetes</taxon>
        <taxon>Peronosporales</taxon>
        <taxon>Peronosporaceae</taxon>
        <taxon>Phytophthora</taxon>
    </lineage>
</organism>
<dbReference type="AlphaFoldDB" id="A0A9W7D796"/>
<dbReference type="GO" id="GO:0016286">
    <property type="term" value="F:small conductance calcium-activated potassium channel activity"/>
    <property type="evidence" value="ECO:0007669"/>
    <property type="project" value="InterPro"/>
</dbReference>
<gene>
    <name evidence="3" type="ORF">Pfra01_002741600</name>
</gene>
<keyword evidence="2" id="KW-0812">Transmembrane</keyword>
<evidence type="ECO:0000313" key="4">
    <source>
        <dbReference type="Proteomes" id="UP001165121"/>
    </source>
</evidence>